<dbReference type="Pfam" id="PF01694">
    <property type="entry name" value="Rhomboid"/>
    <property type="match status" value="1"/>
</dbReference>
<evidence type="ECO:0000256" key="6">
    <source>
        <dbReference type="ARBA" id="ARBA00023136"/>
    </source>
</evidence>
<reference evidence="10" key="1">
    <citation type="submission" date="2022-01" db="EMBL/GenBank/DDBJ databases">
        <authorList>
            <person name="Jo J.-H."/>
            <person name="Im W.-T."/>
        </authorList>
    </citation>
    <scope>NUCLEOTIDE SEQUENCE</scope>
    <source>
        <strain evidence="10">NA20</strain>
    </source>
</reference>
<dbReference type="SUPFAM" id="SSF144091">
    <property type="entry name" value="Rhomboid-like"/>
    <property type="match status" value="1"/>
</dbReference>
<dbReference type="Pfam" id="PF20216">
    <property type="entry name" value="DUF6576"/>
    <property type="match status" value="1"/>
</dbReference>
<feature type="domain" description="Peptidase S54 rhomboid" evidence="8">
    <location>
        <begin position="44"/>
        <end position="186"/>
    </location>
</feature>
<evidence type="ECO:0000256" key="1">
    <source>
        <dbReference type="ARBA" id="ARBA00004141"/>
    </source>
</evidence>
<name>A0ABS9KPS2_9BACT</name>
<feature type="transmembrane region" description="Helical" evidence="7">
    <location>
        <begin position="195"/>
        <end position="214"/>
    </location>
</feature>
<evidence type="ECO:0000256" key="7">
    <source>
        <dbReference type="SAM" id="Phobius"/>
    </source>
</evidence>
<comment type="similarity">
    <text evidence="2">Belongs to the peptidase S54 family.</text>
</comment>
<feature type="transmembrane region" description="Helical" evidence="7">
    <location>
        <begin position="109"/>
        <end position="129"/>
    </location>
</feature>
<feature type="transmembrane region" description="Helical" evidence="7">
    <location>
        <begin position="135"/>
        <end position="158"/>
    </location>
</feature>
<dbReference type="PANTHER" id="PTHR43731:SF14">
    <property type="entry name" value="PRESENILIN-ASSOCIATED RHOMBOID-LIKE PROTEIN, MITOCHONDRIAL"/>
    <property type="match status" value="1"/>
</dbReference>
<evidence type="ECO:0000256" key="5">
    <source>
        <dbReference type="ARBA" id="ARBA00022989"/>
    </source>
</evidence>
<evidence type="ECO:0000313" key="10">
    <source>
        <dbReference type="EMBL" id="MCG2614327.1"/>
    </source>
</evidence>
<dbReference type="EMBL" id="JAKLTR010000004">
    <property type="protein sequence ID" value="MCG2614327.1"/>
    <property type="molecule type" value="Genomic_DNA"/>
</dbReference>
<keyword evidence="10" id="KW-0645">Protease</keyword>
<keyword evidence="11" id="KW-1185">Reference proteome</keyword>
<dbReference type="GO" id="GO:0008233">
    <property type="term" value="F:peptidase activity"/>
    <property type="evidence" value="ECO:0007669"/>
    <property type="project" value="UniProtKB-KW"/>
</dbReference>
<dbReference type="InterPro" id="IPR035952">
    <property type="entry name" value="Rhomboid-like_sf"/>
</dbReference>
<protein>
    <submittedName>
        <fullName evidence="10">Rhomboid family intramembrane serine protease</fullName>
    </submittedName>
</protein>
<proteinExistence type="inferred from homology"/>
<dbReference type="PANTHER" id="PTHR43731">
    <property type="entry name" value="RHOMBOID PROTEASE"/>
    <property type="match status" value="1"/>
</dbReference>
<sequence length="280" mass="31321">MTDTGIISLILIAANIAFSYKGFTNQSFFEGYKFEVDKILVHRDYKRLITSGFLHVNWTHLIFNMISLLLFSGAIEYTLGSFRFLIIYFVSLIGGSLLSLFIHRNHGSYSAVGASGAVCGIIFAAIALFPGIGVGFFFLPVSIPGWVYGVVYVAYSIYGIRSNKDNIGHEAHLGGALIGMAVALILEPAAFSENYLTILIILVPAIAFIVLIITKPHALLIDNFYFKTQKNYYSIDHKYNEEKMNSQREIDDILDKIGRKGMDSLSTTEKEKLKRFSRKI</sequence>
<feature type="transmembrane region" description="Helical" evidence="7">
    <location>
        <begin position="170"/>
        <end position="189"/>
    </location>
</feature>
<feature type="transmembrane region" description="Helical" evidence="7">
    <location>
        <begin position="81"/>
        <end position="102"/>
    </location>
</feature>
<dbReference type="InterPro" id="IPR046483">
    <property type="entry name" value="DUF6576"/>
</dbReference>
<evidence type="ECO:0000313" key="11">
    <source>
        <dbReference type="Proteomes" id="UP001165367"/>
    </source>
</evidence>
<dbReference type="InterPro" id="IPR050925">
    <property type="entry name" value="Rhomboid_protease_S54"/>
</dbReference>
<accession>A0ABS9KPS2</accession>
<organism evidence="10 11">
    <name type="scientific">Terrimonas ginsenosidimutans</name>
    <dbReference type="NCBI Taxonomy" id="2908004"/>
    <lineage>
        <taxon>Bacteria</taxon>
        <taxon>Pseudomonadati</taxon>
        <taxon>Bacteroidota</taxon>
        <taxon>Chitinophagia</taxon>
        <taxon>Chitinophagales</taxon>
        <taxon>Chitinophagaceae</taxon>
        <taxon>Terrimonas</taxon>
    </lineage>
</organism>
<comment type="subcellular location">
    <subcellularLocation>
        <location evidence="1">Membrane</location>
        <topology evidence="1">Multi-pass membrane protein</topology>
    </subcellularLocation>
</comment>
<gene>
    <name evidence="10" type="ORF">LZZ85_08535</name>
</gene>
<evidence type="ECO:0000259" key="9">
    <source>
        <dbReference type="Pfam" id="PF20216"/>
    </source>
</evidence>
<evidence type="ECO:0000256" key="4">
    <source>
        <dbReference type="ARBA" id="ARBA00022801"/>
    </source>
</evidence>
<keyword evidence="5 7" id="KW-1133">Transmembrane helix</keyword>
<dbReference type="Proteomes" id="UP001165367">
    <property type="component" value="Unassembled WGS sequence"/>
</dbReference>
<evidence type="ECO:0000256" key="3">
    <source>
        <dbReference type="ARBA" id="ARBA00022692"/>
    </source>
</evidence>
<keyword evidence="3 7" id="KW-0812">Transmembrane</keyword>
<keyword evidence="4" id="KW-0378">Hydrolase</keyword>
<comment type="caution">
    <text evidence="10">The sequence shown here is derived from an EMBL/GenBank/DDBJ whole genome shotgun (WGS) entry which is preliminary data.</text>
</comment>
<dbReference type="Gene3D" id="1.20.1540.10">
    <property type="entry name" value="Rhomboid-like"/>
    <property type="match status" value="1"/>
</dbReference>
<dbReference type="InterPro" id="IPR022764">
    <property type="entry name" value="Peptidase_S54_rhomboid_dom"/>
</dbReference>
<feature type="transmembrane region" description="Helical" evidence="7">
    <location>
        <begin position="6"/>
        <end position="23"/>
    </location>
</feature>
<dbReference type="RefSeq" id="WP_237870635.1">
    <property type="nucleotide sequence ID" value="NZ_JAKLTR010000004.1"/>
</dbReference>
<keyword evidence="6 7" id="KW-0472">Membrane</keyword>
<feature type="domain" description="DUF6576" evidence="9">
    <location>
        <begin position="233"/>
        <end position="279"/>
    </location>
</feature>
<feature type="transmembrane region" description="Helical" evidence="7">
    <location>
        <begin position="53"/>
        <end position="75"/>
    </location>
</feature>
<evidence type="ECO:0000256" key="2">
    <source>
        <dbReference type="ARBA" id="ARBA00009045"/>
    </source>
</evidence>
<evidence type="ECO:0000259" key="8">
    <source>
        <dbReference type="Pfam" id="PF01694"/>
    </source>
</evidence>
<dbReference type="GO" id="GO:0006508">
    <property type="term" value="P:proteolysis"/>
    <property type="evidence" value="ECO:0007669"/>
    <property type="project" value="UniProtKB-KW"/>
</dbReference>